<dbReference type="Proteomes" id="UP001589734">
    <property type="component" value="Unassembled WGS sequence"/>
</dbReference>
<protein>
    <submittedName>
        <fullName evidence="2">DUF1801 domain-containing protein</fullName>
    </submittedName>
</protein>
<sequence>MAKNKTTETQNSVVEFINAVENEIKRNDSFELVKIMQEATGSEPKIWGANIIGFGSYHYKYDSGHEGDAPLLAFSPRKDAFSLYLNSTFENKDELLLKFGKHKAGKGCIYVKKLADIDLEIFKKMISESIKEIKKLYPTT</sequence>
<reference evidence="2 3" key="1">
    <citation type="submission" date="2024-09" db="EMBL/GenBank/DDBJ databases">
        <authorList>
            <person name="Sun Q."/>
            <person name="Mori K."/>
        </authorList>
    </citation>
    <scope>NUCLEOTIDE SEQUENCE [LARGE SCALE GENOMIC DNA]</scope>
    <source>
        <strain evidence="2 3">CGMCC 1.12926</strain>
    </source>
</reference>
<dbReference type="Pfam" id="PF08818">
    <property type="entry name" value="DUF1801"/>
    <property type="match status" value="1"/>
</dbReference>
<dbReference type="RefSeq" id="WP_379682711.1">
    <property type="nucleotide sequence ID" value="NZ_JBHLYW010000032.1"/>
</dbReference>
<comment type="caution">
    <text evidence="2">The sequence shown here is derived from an EMBL/GenBank/DDBJ whole genome shotgun (WGS) entry which is preliminary data.</text>
</comment>
<organism evidence="2 3">
    <name type="scientific">Flavobacterium procerum</name>
    <dbReference type="NCBI Taxonomy" id="1455569"/>
    <lineage>
        <taxon>Bacteria</taxon>
        <taxon>Pseudomonadati</taxon>
        <taxon>Bacteroidota</taxon>
        <taxon>Flavobacteriia</taxon>
        <taxon>Flavobacteriales</taxon>
        <taxon>Flavobacteriaceae</taxon>
        <taxon>Flavobacterium</taxon>
    </lineage>
</organism>
<dbReference type="EMBL" id="JBHLYW010000032">
    <property type="protein sequence ID" value="MFC0080356.1"/>
    <property type="molecule type" value="Genomic_DNA"/>
</dbReference>
<evidence type="ECO:0000313" key="3">
    <source>
        <dbReference type="Proteomes" id="UP001589734"/>
    </source>
</evidence>
<proteinExistence type="predicted"/>
<keyword evidence="3" id="KW-1185">Reference proteome</keyword>
<dbReference type="SUPFAM" id="SSF159888">
    <property type="entry name" value="YdhG-like"/>
    <property type="match status" value="1"/>
</dbReference>
<evidence type="ECO:0000313" key="2">
    <source>
        <dbReference type="EMBL" id="MFC0080356.1"/>
    </source>
</evidence>
<gene>
    <name evidence="2" type="ORF">ACFFLS_25155</name>
</gene>
<dbReference type="InterPro" id="IPR014922">
    <property type="entry name" value="YdhG-like"/>
</dbReference>
<name>A0ABV6BY20_9FLAO</name>
<evidence type="ECO:0000259" key="1">
    <source>
        <dbReference type="Pfam" id="PF08818"/>
    </source>
</evidence>
<feature type="domain" description="YdhG-like" evidence="1">
    <location>
        <begin position="26"/>
        <end position="130"/>
    </location>
</feature>
<accession>A0ABV6BY20</accession>